<evidence type="ECO:0000256" key="3">
    <source>
        <dbReference type="ARBA" id="ARBA00022989"/>
    </source>
</evidence>
<evidence type="ECO:0000256" key="6">
    <source>
        <dbReference type="SAM" id="MobiDB-lite"/>
    </source>
</evidence>
<keyword evidence="3 7" id="KW-1133">Transmembrane helix</keyword>
<dbReference type="AlphaFoldDB" id="A0A6A5U2U0"/>
<comment type="subcellular location">
    <subcellularLocation>
        <location evidence="1">Membrane</location>
        <topology evidence="1">Multi-pass membrane protein</topology>
    </subcellularLocation>
</comment>
<evidence type="ECO:0000313" key="9">
    <source>
        <dbReference type="EMBL" id="KAF1955477.1"/>
    </source>
</evidence>
<reference evidence="9" key="1">
    <citation type="journal article" date="2020" name="Stud. Mycol.">
        <title>101 Dothideomycetes genomes: a test case for predicting lifestyles and emergence of pathogens.</title>
        <authorList>
            <person name="Haridas S."/>
            <person name="Albert R."/>
            <person name="Binder M."/>
            <person name="Bloem J."/>
            <person name="Labutti K."/>
            <person name="Salamov A."/>
            <person name="Andreopoulos B."/>
            <person name="Baker S."/>
            <person name="Barry K."/>
            <person name="Bills G."/>
            <person name="Bluhm B."/>
            <person name="Cannon C."/>
            <person name="Castanera R."/>
            <person name="Culley D."/>
            <person name="Daum C."/>
            <person name="Ezra D."/>
            <person name="Gonzalez J."/>
            <person name="Henrissat B."/>
            <person name="Kuo A."/>
            <person name="Liang C."/>
            <person name="Lipzen A."/>
            <person name="Lutzoni F."/>
            <person name="Magnuson J."/>
            <person name="Mondo S."/>
            <person name="Nolan M."/>
            <person name="Ohm R."/>
            <person name="Pangilinan J."/>
            <person name="Park H.-J."/>
            <person name="Ramirez L."/>
            <person name="Alfaro M."/>
            <person name="Sun H."/>
            <person name="Tritt A."/>
            <person name="Yoshinaga Y."/>
            <person name="Zwiers L.-H."/>
            <person name="Turgeon B."/>
            <person name="Goodwin S."/>
            <person name="Spatafora J."/>
            <person name="Crous P."/>
            <person name="Grigoriev I."/>
        </authorList>
    </citation>
    <scope>NUCLEOTIDE SEQUENCE</scope>
    <source>
        <strain evidence="9">CBS 675.92</strain>
    </source>
</reference>
<feature type="transmembrane region" description="Helical" evidence="7">
    <location>
        <begin position="125"/>
        <end position="147"/>
    </location>
</feature>
<feature type="domain" description="Rhodopsin" evidence="8">
    <location>
        <begin position="28"/>
        <end position="276"/>
    </location>
</feature>
<dbReference type="EMBL" id="ML976994">
    <property type="protein sequence ID" value="KAF1955477.1"/>
    <property type="molecule type" value="Genomic_DNA"/>
</dbReference>
<comment type="similarity">
    <text evidence="5">Belongs to the SAT4 family.</text>
</comment>
<name>A0A6A5U2U0_9PLEO</name>
<feature type="transmembrane region" description="Helical" evidence="7">
    <location>
        <begin position="88"/>
        <end position="113"/>
    </location>
</feature>
<keyword evidence="2 7" id="KW-0812">Transmembrane</keyword>
<evidence type="ECO:0000256" key="2">
    <source>
        <dbReference type="ARBA" id="ARBA00022692"/>
    </source>
</evidence>
<dbReference type="OrthoDB" id="3897607at2759"/>
<organism evidence="9 10">
    <name type="scientific">Byssothecium circinans</name>
    <dbReference type="NCBI Taxonomy" id="147558"/>
    <lineage>
        <taxon>Eukaryota</taxon>
        <taxon>Fungi</taxon>
        <taxon>Dikarya</taxon>
        <taxon>Ascomycota</taxon>
        <taxon>Pezizomycotina</taxon>
        <taxon>Dothideomycetes</taxon>
        <taxon>Pleosporomycetidae</taxon>
        <taxon>Pleosporales</taxon>
        <taxon>Massarineae</taxon>
        <taxon>Massarinaceae</taxon>
        <taxon>Byssothecium</taxon>
    </lineage>
</organism>
<dbReference type="PANTHER" id="PTHR33048">
    <property type="entry name" value="PTH11-LIKE INTEGRAL MEMBRANE PROTEIN (AFU_ORTHOLOGUE AFUA_5G11245)"/>
    <property type="match status" value="1"/>
</dbReference>
<evidence type="ECO:0000256" key="1">
    <source>
        <dbReference type="ARBA" id="ARBA00004141"/>
    </source>
</evidence>
<evidence type="ECO:0000313" key="10">
    <source>
        <dbReference type="Proteomes" id="UP000800035"/>
    </source>
</evidence>
<proteinExistence type="inferred from homology"/>
<dbReference type="Pfam" id="PF20684">
    <property type="entry name" value="Fung_rhodopsin"/>
    <property type="match status" value="1"/>
</dbReference>
<feature type="region of interest" description="Disordered" evidence="6">
    <location>
        <begin position="281"/>
        <end position="372"/>
    </location>
</feature>
<dbReference type="GO" id="GO:0016020">
    <property type="term" value="C:membrane"/>
    <property type="evidence" value="ECO:0007669"/>
    <property type="project" value="UniProtKB-SubCell"/>
</dbReference>
<feature type="transmembrane region" description="Helical" evidence="7">
    <location>
        <begin position="213"/>
        <end position="231"/>
    </location>
</feature>
<dbReference type="PANTHER" id="PTHR33048:SF31">
    <property type="entry name" value="INTEGRAL MEMBRANE PROTEIN"/>
    <property type="match status" value="1"/>
</dbReference>
<dbReference type="InterPro" id="IPR052337">
    <property type="entry name" value="SAT4-like"/>
</dbReference>
<feature type="transmembrane region" description="Helical" evidence="7">
    <location>
        <begin position="243"/>
        <end position="270"/>
    </location>
</feature>
<feature type="transmembrane region" description="Helical" evidence="7">
    <location>
        <begin position="44"/>
        <end position="68"/>
    </location>
</feature>
<gene>
    <name evidence="9" type="ORF">CC80DRAFT_549159</name>
</gene>
<keyword evidence="10" id="KW-1185">Reference proteome</keyword>
<dbReference type="Proteomes" id="UP000800035">
    <property type="component" value="Unassembled WGS sequence"/>
</dbReference>
<protein>
    <recommendedName>
        <fullName evidence="8">Rhodopsin domain-containing protein</fullName>
    </recommendedName>
</protein>
<feature type="compositionally biased region" description="Polar residues" evidence="6">
    <location>
        <begin position="281"/>
        <end position="302"/>
    </location>
</feature>
<accession>A0A6A5U2U0</accession>
<dbReference type="InterPro" id="IPR049326">
    <property type="entry name" value="Rhodopsin_dom_fungi"/>
</dbReference>
<evidence type="ECO:0000259" key="8">
    <source>
        <dbReference type="Pfam" id="PF20684"/>
    </source>
</evidence>
<evidence type="ECO:0000256" key="4">
    <source>
        <dbReference type="ARBA" id="ARBA00023136"/>
    </source>
</evidence>
<evidence type="ECO:0000256" key="5">
    <source>
        <dbReference type="ARBA" id="ARBA00038359"/>
    </source>
</evidence>
<evidence type="ECO:0000256" key="7">
    <source>
        <dbReference type="SAM" id="Phobius"/>
    </source>
</evidence>
<keyword evidence="4 7" id="KW-0472">Membrane</keyword>
<feature type="transmembrane region" description="Helical" evidence="7">
    <location>
        <begin position="12"/>
        <end position="32"/>
    </location>
</feature>
<sequence length="372" mass="40886">MTLHEELGPNLTATVVTTGLIAFITMGLRVYTRLTTKSWGLEDWVMSVGCVPLLTLTIVTAIGSYYGIGAKDRTLARPGNEKYVETAYYWFFLYEVFYCTSIIFVKLSIAFMLNRIAGNKKGFIYANYGIMGLCASVNLGSVLYIIFQCSPVEAAWKANLIAEGRGKCLPPVYLQNVYYFCTSVNIFTDWATALMPIAILWNIQMNRNTKISVAVILGLGIFTSLSGLIRLKYTIGLTSDHDYLYGVANILIWGYAEPALGMIVGNIATLRPLFRRVLKLDSSSPSGPHSNGTPRGPNNANRSHPYKSFDPEHELGTVVGNGRTTDIRGGEQTHVGGRDSLGSDNESQKEILAGEGKNRGIFVSKQVDVSRT</sequence>